<proteinExistence type="predicted"/>
<evidence type="ECO:0000313" key="3">
    <source>
        <dbReference type="Proteomes" id="UP000034636"/>
    </source>
</evidence>
<organism evidence="1 3">
    <name type="scientific">Salmonella typhimurium</name>
    <dbReference type="NCBI Taxonomy" id="90371"/>
    <lineage>
        <taxon>Bacteria</taxon>
        <taxon>Pseudomonadati</taxon>
        <taxon>Pseudomonadota</taxon>
        <taxon>Gammaproteobacteria</taxon>
        <taxon>Enterobacterales</taxon>
        <taxon>Enterobacteriaceae</taxon>
        <taxon>Salmonella</taxon>
    </lineage>
</organism>
<keyword evidence="1" id="KW-0614">Plasmid</keyword>
<gene>
    <name evidence="2" type="ORF">G0M00_13390</name>
    <name evidence="1" type="ORF">SE14_05095</name>
</gene>
<reference evidence="2" key="2">
    <citation type="journal article" date="2018" name="Genome Biol.">
        <title>SKESA: strategic k-mer extension for scrupulous assemblies.</title>
        <authorList>
            <person name="Souvorov A."/>
            <person name="Agarwala R."/>
            <person name="Lipman D.J."/>
        </authorList>
    </citation>
    <scope>NUCLEOTIDE SEQUENCE</scope>
    <source>
        <strain evidence="2">Tha16</strain>
    </source>
</reference>
<evidence type="ECO:0000313" key="1">
    <source>
        <dbReference type="EMBL" id="AKH10427.1"/>
    </source>
</evidence>
<sequence>MNKISFSVGQAAGVAVMSVNADATLTNTSGGASVFAGFVISRRGAPGKVLKVDDTTYQSVLGSPIHPRQGAAFEPYRHVERAVKGGSGYVVRVCAKDMKVPGISVSVVGKAKAAKASKELSVEPTETTVNPGDTLSVGVASTATTQSVSFTPKETPQIKGEEKALFFIKDGDASQNRTLSLTRDDEESELFTLTLKEKQTDGSIEVLESHQVSFNPEGTNDMGQPAWIPTLLESQSTRIGAVLADNAEASAAQLIFEDVAFEGGTDGDLSEIDTEDYLEALKVLEASEVNYTALLSLGCYDASALAAIKKLAEDVRVDMFYDLKGNQTPENAISEAKSHSFGGSHQPSRYYFPLSCRDTFTGMNVVYGISCDAFVAKAKGVALVPDVGGWHYAPAGISRAIIDRQNIARIPNIGAVDREAFVLARINPVSVAADGSVYIDDSLTTYSKNNYLRFQHVSSLMNAIARDFYEVAQAIKHEPDGITKETLMKAMTELLDRYVAAGALVTPRDKSQGEDPYVVQVVQKDIDLWEVSWSVCPTGTARRIVGKPILMR</sequence>
<protein>
    <submittedName>
        <fullName evidence="2">Phage tail protein</fullName>
    </submittedName>
    <submittedName>
        <fullName evidence="1">Tail sheath protein</fullName>
    </submittedName>
</protein>
<accession>A0A400DG35</accession>
<dbReference type="AlphaFoldDB" id="A0A0F7JEM6"/>
<accession>A0A0F7JEM6</accession>
<dbReference type="Proteomes" id="UP000034636">
    <property type="component" value="Plasmid pYU39_89"/>
</dbReference>
<dbReference type="EMBL" id="CP011430">
    <property type="protein sequence ID" value="AKH10427.1"/>
    <property type="molecule type" value="Genomic_DNA"/>
</dbReference>
<geneLocation type="plasmid" evidence="1 3">
    <name>pYU39_89</name>
</geneLocation>
<reference evidence="2" key="3">
    <citation type="submission" date="2019-08" db="EMBL/GenBank/DDBJ databases">
        <authorList>
            <consortium name="NCBI Pathogen Detection Project"/>
        </authorList>
    </citation>
    <scope>NUCLEOTIDE SEQUENCE</scope>
    <source>
        <strain evidence="2">Tha16</strain>
    </source>
</reference>
<dbReference type="RefSeq" id="WP_001033848.1">
    <property type="nucleotide sequence ID" value="NZ_CDJP01000162.1"/>
</dbReference>
<name>A0A0F7JEM6_SALTM</name>
<evidence type="ECO:0000313" key="2">
    <source>
        <dbReference type="EMBL" id="HAD0245610.1"/>
    </source>
</evidence>
<reference evidence="1 3" key="1">
    <citation type="journal article" date="2015" name="Genome Announc.">
        <title>Complete Genome Sequencing of a Multidrug-Resistant and Human-Invasive Salmonella enterica Serovar Typhimurium Strain of the Emerging Sequence Type 213 Genotype.</title>
        <authorList>
            <person name="Calva E."/>
            <person name="Silva C."/>
            <person name="Zaidi M.B."/>
            <person name="Sanchez-Flores A."/>
            <person name="Estrada K."/>
            <person name="Silva G.G."/>
            <person name="Soto-Jimenez L.M."/>
            <person name="Wiesner M."/>
            <person name="Fernandez-Mora M."/>
            <person name="Edwards R.A."/>
            <person name="Vinuesa P."/>
        </authorList>
    </citation>
    <scope>NUCLEOTIDE SEQUENCE [LARGE SCALE GENOMIC DNA]</scope>
    <source>
        <strain evidence="1 3">YU39</strain>
        <plasmid evidence="1 3">pYU39_89</plasmid>
    </source>
</reference>
<dbReference type="PATRIC" id="fig|59201.158.peg.5021"/>
<dbReference type="EMBL" id="DAANKK010000019">
    <property type="protein sequence ID" value="HAD0245610.1"/>
    <property type="molecule type" value="Genomic_DNA"/>
</dbReference>